<evidence type="ECO:0000256" key="19">
    <source>
        <dbReference type="ARBA" id="ARBA00022741"/>
    </source>
</evidence>
<dbReference type="PANTHER" id="PTHR11405">
    <property type="entry name" value="CARBAMOYLTRANSFERASE FAMILY MEMBER"/>
    <property type="match status" value="1"/>
</dbReference>
<dbReference type="PROSITE" id="PS50975">
    <property type="entry name" value="ATP_GRASP"/>
    <property type="match status" value="2"/>
</dbReference>
<dbReference type="InterPro" id="IPR001763">
    <property type="entry name" value="Rhodanese-like_dom"/>
</dbReference>
<proteinExistence type="inferred from homology"/>
<dbReference type="HAMAP" id="MF_01210_B">
    <property type="entry name" value="CPSase_L_chain_B"/>
    <property type="match status" value="1"/>
</dbReference>
<dbReference type="FunFam" id="3.40.50.20:FF:000001">
    <property type="entry name" value="Carbamoyl-phosphate synthase large chain"/>
    <property type="match status" value="2"/>
</dbReference>
<dbReference type="CDD" id="cd04725">
    <property type="entry name" value="OMP_decarboxylase_like"/>
    <property type="match status" value="1"/>
</dbReference>
<dbReference type="FunFam" id="3.30.470.20:FF:000026">
    <property type="entry name" value="Carbamoyl-phosphate synthase large chain"/>
    <property type="match status" value="1"/>
</dbReference>
<keyword evidence="26" id="KW-0511">Multifunctional enzyme</keyword>
<dbReference type="SMART" id="SM01096">
    <property type="entry name" value="CPSase_L_D3"/>
    <property type="match status" value="1"/>
</dbReference>
<evidence type="ECO:0000259" key="37">
    <source>
        <dbReference type="PROSITE" id="PS51855"/>
    </source>
</evidence>
<dbReference type="InterPro" id="IPR011761">
    <property type="entry name" value="ATP-grasp"/>
</dbReference>
<dbReference type="NCBIfam" id="NF009475">
    <property type="entry name" value="PRK12838.1"/>
    <property type="match status" value="1"/>
</dbReference>
<dbReference type="GO" id="GO:0004088">
    <property type="term" value="F:carbamoyl-phosphate synthase (glutamine-hydrolyzing) activity"/>
    <property type="evidence" value="ECO:0007669"/>
    <property type="project" value="UniProtKB-EC"/>
</dbReference>
<evidence type="ECO:0000256" key="32">
    <source>
        <dbReference type="PIRSR" id="PIRSR614732-1"/>
    </source>
</evidence>
<dbReference type="InterPro" id="IPR018089">
    <property type="entry name" value="OMPdecase_AS"/>
</dbReference>
<dbReference type="NCBIfam" id="TIGR01369">
    <property type="entry name" value="CPSaseII_lrg"/>
    <property type="match status" value="1"/>
</dbReference>
<dbReference type="Gene3D" id="3.30.470.20">
    <property type="entry name" value="ATP-grasp fold, B domain"/>
    <property type="match status" value="2"/>
</dbReference>
<organism evidence="38 39">
    <name type="scientific">Phytophthora kernoviae 00238/432</name>
    <dbReference type="NCBI Taxonomy" id="1284355"/>
    <lineage>
        <taxon>Eukaryota</taxon>
        <taxon>Sar</taxon>
        <taxon>Stramenopiles</taxon>
        <taxon>Oomycota</taxon>
        <taxon>Peronosporomycetes</taxon>
        <taxon>Peronosporales</taxon>
        <taxon>Peronosporaceae</taxon>
        <taxon>Phytophthora</taxon>
    </lineage>
</organism>
<dbReference type="InterPro" id="IPR004467">
    <property type="entry name" value="Or_phspho_trans_dom"/>
</dbReference>
<comment type="similarity">
    <text evidence="5">In the N-terminal section; belongs to the purine/pyrimidine phosphoribosyltransferase family.</text>
</comment>
<dbReference type="FunFam" id="1.10.1030.10:FF:000002">
    <property type="entry name" value="Carbamoyl-phosphate synthase large chain"/>
    <property type="match status" value="1"/>
</dbReference>
<dbReference type="FunFam" id="3.30.470.20:FF:000001">
    <property type="entry name" value="Carbamoyl-phosphate synthase large chain"/>
    <property type="match status" value="1"/>
</dbReference>
<dbReference type="SMART" id="SM01209">
    <property type="entry name" value="GARS_A"/>
    <property type="match status" value="1"/>
</dbReference>
<feature type="domain" description="ATP-grasp" evidence="36">
    <location>
        <begin position="384"/>
        <end position="578"/>
    </location>
</feature>
<reference evidence="38" key="2">
    <citation type="submission" date="2020-02" db="EMBL/GenBank/DDBJ databases">
        <authorList>
            <person name="Studholme D.J."/>
        </authorList>
    </citation>
    <scope>NUCLEOTIDE SEQUENCE</scope>
    <source>
        <strain evidence="38">00238/432</strain>
    </source>
</reference>
<dbReference type="InterPro" id="IPR006274">
    <property type="entry name" value="CarbamoylP_synth_ssu"/>
</dbReference>
<dbReference type="SMART" id="SM00934">
    <property type="entry name" value="OMPdecase"/>
    <property type="match status" value="1"/>
</dbReference>
<comment type="caution">
    <text evidence="38">The sequence shown here is derived from an EMBL/GenBank/DDBJ whole genome shotgun (WGS) entry which is preliminary data.</text>
</comment>
<dbReference type="UniPathway" id="UPA00070">
    <property type="reaction ID" value="UER00115"/>
</dbReference>
<evidence type="ECO:0000256" key="20">
    <source>
        <dbReference type="ARBA" id="ARBA00022793"/>
    </source>
</evidence>
<dbReference type="GO" id="GO:0004087">
    <property type="term" value="F:carbamoyl-phosphate synthase (ammonia) activity"/>
    <property type="evidence" value="ECO:0007669"/>
    <property type="project" value="UniProtKB-EC"/>
</dbReference>
<dbReference type="InterPro" id="IPR047596">
    <property type="entry name" value="OMPdecase_bac"/>
</dbReference>
<evidence type="ECO:0000313" key="39">
    <source>
        <dbReference type="Proteomes" id="UP000702964"/>
    </source>
</evidence>
<comment type="pathway">
    <text evidence="4">Amino-acid biosynthesis; L-arginine biosynthesis; carbamoyl phosphate from bicarbonate: step 1/1.</text>
</comment>
<comment type="cofactor">
    <cofactor evidence="1">
        <name>Mn(2+)</name>
        <dbReference type="ChEBI" id="CHEBI:29035"/>
    </cofactor>
</comment>
<dbReference type="InterPro" id="IPR013785">
    <property type="entry name" value="Aldolase_TIM"/>
</dbReference>
<evidence type="ECO:0000256" key="14">
    <source>
        <dbReference type="ARBA" id="ARBA00022605"/>
    </source>
</evidence>
<dbReference type="InterPro" id="IPR029062">
    <property type="entry name" value="Class_I_gatase-like"/>
</dbReference>
<dbReference type="InterPro" id="IPR016185">
    <property type="entry name" value="PreATP-grasp_dom_sf"/>
</dbReference>
<evidence type="ECO:0000256" key="23">
    <source>
        <dbReference type="ARBA" id="ARBA00022975"/>
    </source>
</evidence>
<dbReference type="InterPro" id="IPR023031">
    <property type="entry name" value="OPRT"/>
</dbReference>
<dbReference type="EMBL" id="AOFI03000002">
    <property type="protein sequence ID" value="KAF4325847.1"/>
    <property type="molecule type" value="Genomic_DNA"/>
</dbReference>
<dbReference type="NCBIfam" id="NF003671">
    <property type="entry name" value="PRK05294.1"/>
    <property type="match status" value="1"/>
</dbReference>
<dbReference type="Gene3D" id="3.20.20.70">
    <property type="entry name" value="Aldolase class I"/>
    <property type="match status" value="1"/>
</dbReference>
<dbReference type="Pfam" id="PF25596">
    <property type="entry name" value="CPSase_L_D1"/>
    <property type="match status" value="2"/>
</dbReference>
<comment type="pathway">
    <text evidence="3">Pyrimidine metabolism; UMP biosynthesis via de novo pathway; UMP from orotate: step 1/2.</text>
</comment>
<keyword evidence="24" id="KW-0464">Manganese</keyword>
<dbReference type="HAMAP" id="MF_01210_A">
    <property type="entry name" value="CPSase_L_chain_A"/>
    <property type="match status" value="1"/>
</dbReference>
<dbReference type="EC" id="2.4.2.10" evidence="8"/>
<feature type="domain" description="Rhodanese" evidence="35">
    <location>
        <begin position="1534"/>
        <end position="1618"/>
    </location>
</feature>
<evidence type="ECO:0000256" key="33">
    <source>
        <dbReference type="PIRSR" id="PIRSR614732-2"/>
    </source>
</evidence>
<evidence type="ECO:0000256" key="17">
    <source>
        <dbReference type="ARBA" id="ARBA00022723"/>
    </source>
</evidence>
<evidence type="ECO:0000256" key="7">
    <source>
        <dbReference type="ARBA" id="ARBA00009799"/>
    </source>
</evidence>
<dbReference type="Pfam" id="PF00215">
    <property type="entry name" value="OMPdecase"/>
    <property type="match status" value="1"/>
</dbReference>
<evidence type="ECO:0000256" key="27">
    <source>
        <dbReference type="ARBA" id="ARBA00044063"/>
    </source>
</evidence>
<dbReference type="NCBIfam" id="TIGR01740">
    <property type="entry name" value="pyrF"/>
    <property type="match status" value="1"/>
</dbReference>
<feature type="active site" description="For OMPdecase activity" evidence="32">
    <location>
        <position position="1341"/>
    </location>
</feature>
<dbReference type="EC" id="6.3.5.5" evidence="10"/>
<keyword evidence="25" id="KW-0456">Lyase</keyword>
<dbReference type="GO" id="GO:0005951">
    <property type="term" value="C:carbamoyl-phosphate synthase complex"/>
    <property type="evidence" value="ECO:0007669"/>
    <property type="project" value="TreeGrafter"/>
</dbReference>
<evidence type="ECO:0000256" key="6">
    <source>
        <dbReference type="ARBA" id="ARBA00009769"/>
    </source>
</evidence>
<comment type="similarity">
    <text evidence="6">In the C-terminal section; belongs to the OMP decarboxylase family.</text>
</comment>
<evidence type="ECO:0000256" key="9">
    <source>
        <dbReference type="ARBA" id="ARBA00012321"/>
    </source>
</evidence>
<evidence type="ECO:0000256" key="3">
    <source>
        <dbReference type="ARBA" id="ARBA00004889"/>
    </source>
</evidence>
<dbReference type="InterPro" id="IPR029057">
    <property type="entry name" value="PRTase-like"/>
</dbReference>
<evidence type="ECO:0000256" key="22">
    <source>
        <dbReference type="ARBA" id="ARBA00022842"/>
    </source>
</evidence>
<dbReference type="Gene3D" id="3.40.50.880">
    <property type="match status" value="1"/>
</dbReference>
<gene>
    <name evidence="38" type="ORF">G195_000419</name>
</gene>
<comment type="function">
    <text evidence="30">Small subunit of the glutamine-dependent carbamoyl phosphate synthetase (CPSase). CPSase catalyzes the formation of carbamoyl phosphate from the ammonia moiety of glutamine, carbonate, and phosphate donated by ATP, constituting the first step of the biosynthetic pathway leading to pyrimidine nucleotides. The large subunit (synthetase) binds the substrates ammonia (free or transferred from glutamine from the small subunit), hydrogencarbonate and ATP and carries out an ATP-coupled ligase reaction, activating hydrogencarbonate by forming carboxy phosphate which reacts with ammonia to form carbamoyl phosphate.</text>
</comment>
<dbReference type="NCBIfam" id="NF009455">
    <property type="entry name" value="PRK12815.1"/>
    <property type="match status" value="1"/>
</dbReference>
<dbReference type="InterPro" id="IPR033937">
    <property type="entry name" value="MGS_CPS_CarB"/>
</dbReference>
<dbReference type="SMART" id="SM00851">
    <property type="entry name" value="MGS"/>
    <property type="match status" value="1"/>
</dbReference>
<keyword evidence="13" id="KW-0436">Ligase</keyword>
<dbReference type="GO" id="GO:0044205">
    <property type="term" value="P:'de novo' UMP biosynthetic process"/>
    <property type="evidence" value="ECO:0007669"/>
    <property type="project" value="UniProtKB-UniPathway"/>
</dbReference>
<feature type="binding site" evidence="33">
    <location>
        <position position="1404"/>
    </location>
    <ligand>
        <name>substrate</name>
    </ligand>
</feature>
<name>A0A8J4SDS8_9STRA</name>
<evidence type="ECO:0000256" key="11">
    <source>
        <dbReference type="ARBA" id="ARBA00015047"/>
    </source>
</evidence>
<evidence type="ECO:0000259" key="36">
    <source>
        <dbReference type="PROSITE" id="PS50975"/>
    </source>
</evidence>
<evidence type="ECO:0000256" key="4">
    <source>
        <dbReference type="ARBA" id="ARBA00005077"/>
    </source>
</evidence>
<dbReference type="CDD" id="cd06223">
    <property type="entry name" value="PRTases_typeI"/>
    <property type="match status" value="1"/>
</dbReference>
<dbReference type="InterPro" id="IPR000836">
    <property type="entry name" value="PRTase_dom"/>
</dbReference>
<sequence length="1655" mass="181425">MTYPLIGNYGITRDDFESIRPFVHGFVVRRHEPTPSNWRAEYSVDDLLKEYGIVGISEIDTRMLTRRIRHHGTMKGILTTGSKPVEELLEMMGDTSIAELRNQVPMTSTQHVYNSPGTAERIVLVDYGAKTGILRELSKRNCDVVVVPHDVTADEIRRMNPDGIQLSNGPGDPKDVPHAVKMISELLGEYPIFGICLGHQLFALAAGADTEKLKFGHRGGNHPVKELESGRCFITSQNHGYTVNEESVKNTELEVTHINNNDKTIEGPIVIGQAAEFDYAGTQACQALKEEGVEVVLINSNPATIMTDTNMADKVYIEPITLDFVTQIIRQERPDGLLPTLGGQTGLNMAVELARAGVLERENVKLLGTQLTSIEKAEDRDLFRDLMRELEQPVPESVIVTTLEESLDFANEIGYPIIVRPAYTLGGTGGGICANEEELRETVVAGIRYSPIGQCLVEKSIAGMKEVEYEVMRDKNDNCIVVCNMENFDPVGVHTGDSIVVAPSQTLSDREYQMLRSASLKIIRALNIEGGCNVQFALDPHSFQYYVIEVNPRVSRSSALASKATGYPIAKMAAKIAMGYTLDEIVNPVTGQTYACFEPTLDYIVSKIPRWPFDKFISANRKLGTQMKATGEVMAIGRTFEESIHKAVRSLEIGVHRLYLKDAETLDEATLNERLVKADDERIFLIAEAFRRGYTLQQLQDLTKIDWWFLDKLEGLIGFEDRIREESELSSETLYQAKRMGFTDRAIAELRAEGQPGGTLTKEAEVRARREEENLRPVYKMVDTCAAEFEATTPYYYSTYETENEVIPSDKKKVVVLGSGPIRIGQGIEFDYSTVHAVWALQKAGYEAVIINNNPETVSTDFNTSDRLYFEPLFFEDVMNVIEQEQPVGVIVQFGGQTAINLAAPLRAAGVTILGTDLENIDEAEDRKKFERLLSRLEIAQPKGKTVISVDDAVETAQSLGYPVLVRPSYVLGGRAMEIVYSDAELLTYMEQAVKINPEHPVLIDRYMMGKEVEVDAICDGETVLIPGIMEHIERAGVHSGDSIAVYPPQHLSQDLKEKIVEITIKIAKELKTIGLVNIQFVIHDGQVYIIEVNPRSSRTVPFLSKVTNIPMANLATQAILGVKLKDLGYVDGLWPESDHVSVKVPVFSFAKLRRVEPTLGPEMKSTGEVMGRDPNYAKALFKGLIGAGMKIPATGAIVVTVADKDKEEAVPLLEGFYRLGYKIMATGGTAAALEAANIPVTTVNKLSEGSPNILDMIRSGEANFVFNTLTKGKTPQRDGFRIRREAVENGIVSEQAQELVKALEGIPCYLKVGMQLFYAAGPDFIRELKSKGYSVFLDVKMHDIPNTVRGGAESITRLGVDMFNVHAAGGISMMRAAREGAEAALAADPSLRKPEIIAVTQLTSTSQETMNTEIGIQGSVEAAVVRYAGLAHEAGLDGVVASPLEVPAIRAACGSDFHTVTPGIRPAGSGLGDQTRVLTPGEAIARGSHYIVIRNDIAEAFAAIIRDQYPDAEVIAGTATAGIPHAAWVAQKLNLPMAYIRDKAKGHGKENLIEGLITEGQKVVVIEDLISTGGSSIKAAEAVRVAGATPLAVLAIFSYQLDKGIKAFEEAGIPLQTLSNYTALMDVALAEGTIQESDFELLKSWREDPSSFGK</sequence>
<dbReference type="SUPFAM" id="SSF51366">
    <property type="entry name" value="Ribulose-phoshate binding barrel"/>
    <property type="match status" value="1"/>
</dbReference>
<evidence type="ECO:0000256" key="34">
    <source>
        <dbReference type="PROSITE-ProRule" id="PRU00409"/>
    </source>
</evidence>
<keyword evidence="14" id="KW-0028">Amino-acid biosynthesis</keyword>
<dbReference type="InterPro" id="IPR011607">
    <property type="entry name" value="MGS-like_dom"/>
</dbReference>
<dbReference type="PROSITE" id="PS51855">
    <property type="entry name" value="MGS"/>
    <property type="match status" value="1"/>
</dbReference>
<feature type="domain" description="ATP-grasp" evidence="36">
    <location>
        <begin position="931"/>
        <end position="1121"/>
    </location>
</feature>
<dbReference type="CDD" id="cd01424">
    <property type="entry name" value="MGS_CPS_II"/>
    <property type="match status" value="1"/>
</dbReference>
<dbReference type="HAMAP" id="MF_01208">
    <property type="entry name" value="PyrE"/>
    <property type="match status" value="1"/>
</dbReference>
<feature type="active site" description="For OMPdecase activity" evidence="32">
    <location>
        <position position="1339"/>
    </location>
</feature>
<dbReference type="EC" id="6.3.4.16" evidence="27"/>
<dbReference type="PROSITE" id="PS00866">
    <property type="entry name" value="CPSASE_1"/>
    <property type="match status" value="2"/>
</dbReference>
<evidence type="ECO:0000256" key="2">
    <source>
        <dbReference type="ARBA" id="ARBA00004861"/>
    </source>
</evidence>
<protein>
    <recommendedName>
        <fullName evidence="31">Carbamoyl phosphate synthase pyrimidine-specific large chain</fullName>
        <ecNumber evidence="8">2.4.2.10</ecNumber>
        <ecNumber evidence="9">4.1.1.23</ecNumber>
        <ecNumber evidence="27">6.3.4.16</ecNumber>
        <ecNumber evidence="10">6.3.5.5</ecNumber>
    </recommendedName>
    <alternativeName>
        <fullName evidence="11">Uridine 5'-monophosphate synthase</fullName>
    </alternativeName>
</protein>
<keyword evidence="20" id="KW-0210">Decarboxylase</keyword>
<dbReference type="EC" id="4.1.1.23" evidence="9"/>
<dbReference type="InterPro" id="IPR036914">
    <property type="entry name" value="MGS-like_dom_sf"/>
</dbReference>
<evidence type="ECO:0000256" key="28">
    <source>
        <dbReference type="ARBA" id="ARBA00047359"/>
    </source>
</evidence>
<dbReference type="InterPro" id="IPR005483">
    <property type="entry name" value="CPSase_dom"/>
</dbReference>
<feature type="binding site" evidence="33">
    <location>
        <position position="1475"/>
    </location>
    <ligand>
        <name>substrate</name>
    </ligand>
</feature>
<dbReference type="NCBIfam" id="TIGR00336">
    <property type="entry name" value="pyrE"/>
    <property type="match status" value="1"/>
</dbReference>
<dbReference type="InterPro" id="IPR001754">
    <property type="entry name" value="OMPdeCOase_dom"/>
</dbReference>
<keyword evidence="21 34" id="KW-0067">ATP-binding</keyword>
<reference evidence="38" key="1">
    <citation type="journal article" date="2015" name="Genom Data">
        <title>Draft genome sequences of Phytophthora kernoviae and Phytophthora ramorum lineage EU2 from Scotland.</title>
        <authorList>
            <person name="Sambles C."/>
            <person name="Schlenzig A."/>
            <person name="O'Neill P."/>
            <person name="Grant M."/>
            <person name="Studholme D.J."/>
        </authorList>
    </citation>
    <scope>NUCLEOTIDE SEQUENCE</scope>
    <source>
        <strain evidence="38">00238/432</strain>
    </source>
</reference>
<dbReference type="SUPFAM" id="SSF52317">
    <property type="entry name" value="Class I glutamine amidotransferase-like"/>
    <property type="match status" value="1"/>
</dbReference>
<dbReference type="InterPro" id="IPR005480">
    <property type="entry name" value="CPSase_lsu_oligo"/>
</dbReference>
<feature type="active site" description="For OMPdecase activity" evidence="32">
    <location>
        <position position="1344"/>
    </location>
</feature>
<evidence type="ECO:0000256" key="29">
    <source>
        <dbReference type="ARBA" id="ARBA00048816"/>
    </source>
</evidence>
<evidence type="ECO:0000256" key="8">
    <source>
        <dbReference type="ARBA" id="ARBA00011971"/>
    </source>
</evidence>
<evidence type="ECO:0000256" key="12">
    <source>
        <dbReference type="ARBA" id="ARBA00022571"/>
    </source>
</evidence>
<accession>A0A8J4SDS8</accession>
<keyword evidence="19 34" id="KW-0547">Nucleotide-binding</keyword>
<dbReference type="PROSITE" id="PS00156">
    <property type="entry name" value="OMPDECASE"/>
    <property type="match status" value="1"/>
</dbReference>
<keyword evidence="16" id="KW-0808">Transferase</keyword>
<evidence type="ECO:0000256" key="25">
    <source>
        <dbReference type="ARBA" id="ARBA00023239"/>
    </source>
</evidence>
<dbReference type="InterPro" id="IPR058047">
    <property type="entry name" value="CPSase_preATP-grasp"/>
</dbReference>
<dbReference type="GO" id="GO:0006207">
    <property type="term" value="P:'de novo' pyrimidine nucleobase biosynthetic process"/>
    <property type="evidence" value="ECO:0007669"/>
    <property type="project" value="InterPro"/>
</dbReference>
<dbReference type="PROSITE" id="PS51273">
    <property type="entry name" value="GATASE_TYPE_1"/>
    <property type="match status" value="1"/>
</dbReference>
<keyword evidence="18" id="KW-0677">Repeat</keyword>
<dbReference type="InterPro" id="IPR013815">
    <property type="entry name" value="ATP_grasp_subdomain_1"/>
</dbReference>
<dbReference type="NCBIfam" id="NF001273">
    <property type="entry name" value="PRK00230.1"/>
    <property type="match status" value="1"/>
</dbReference>
<comment type="catalytic activity">
    <reaction evidence="29">
        <text>hydrogencarbonate + L-glutamine + 2 ATP + H2O = carbamoyl phosphate + L-glutamate + 2 ADP + phosphate + 2 H(+)</text>
        <dbReference type="Rhea" id="RHEA:18633"/>
        <dbReference type="ChEBI" id="CHEBI:15377"/>
        <dbReference type="ChEBI" id="CHEBI:15378"/>
        <dbReference type="ChEBI" id="CHEBI:17544"/>
        <dbReference type="ChEBI" id="CHEBI:29985"/>
        <dbReference type="ChEBI" id="CHEBI:30616"/>
        <dbReference type="ChEBI" id="CHEBI:43474"/>
        <dbReference type="ChEBI" id="CHEBI:58228"/>
        <dbReference type="ChEBI" id="CHEBI:58359"/>
        <dbReference type="ChEBI" id="CHEBI:456216"/>
        <dbReference type="EC" id="6.3.5.5"/>
    </reaction>
</comment>
<evidence type="ECO:0000256" key="15">
    <source>
        <dbReference type="ARBA" id="ARBA00022676"/>
    </source>
</evidence>
<comment type="pathway">
    <text evidence="2">Pyrimidine metabolism; UMP biosynthesis via de novo pathway; UMP from orotate: step 2/2.</text>
</comment>
<keyword evidence="15" id="KW-0328">Glycosyltransferase</keyword>
<dbReference type="SUPFAM" id="SSF48108">
    <property type="entry name" value="Carbamoyl phosphate synthetase, large subunit connection domain"/>
    <property type="match status" value="1"/>
</dbReference>
<dbReference type="Pfam" id="PF02786">
    <property type="entry name" value="CPSase_L_D2"/>
    <property type="match status" value="2"/>
</dbReference>
<evidence type="ECO:0000259" key="35">
    <source>
        <dbReference type="PROSITE" id="PS50206"/>
    </source>
</evidence>
<dbReference type="InterPro" id="IPR006275">
    <property type="entry name" value="CPSase_lsu"/>
</dbReference>
<dbReference type="PRINTS" id="PR00098">
    <property type="entry name" value="CPSASE"/>
</dbReference>
<evidence type="ECO:0000313" key="38">
    <source>
        <dbReference type="EMBL" id="KAF4325847.1"/>
    </source>
</evidence>
<keyword evidence="12" id="KW-0055">Arginine biosynthesis</keyword>
<dbReference type="SMART" id="SM01097">
    <property type="entry name" value="CPSase_sm_chain"/>
    <property type="match status" value="1"/>
</dbReference>
<dbReference type="PRINTS" id="PR00099">
    <property type="entry name" value="CPSGATASE"/>
</dbReference>
<evidence type="ECO:0000256" key="31">
    <source>
        <dbReference type="ARBA" id="ARBA00069524"/>
    </source>
</evidence>
<dbReference type="PROSITE" id="PS50206">
    <property type="entry name" value="RHODANESE_3"/>
    <property type="match status" value="1"/>
</dbReference>
<dbReference type="InterPro" id="IPR035686">
    <property type="entry name" value="CPSase_GATase1"/>
</dbReference>
<dbReference type="SUPFAM" id="SSF52440">
    <property type="entry name" value="PreATP-grasp domain"/>
    <property type="match status" value="2"/>
</dbReference>
<dbReference type="SUPFAM" id="SSF52335">
    <property type="entry name" value="Methylglyoxal synthase-like"/>
    <property type="match status" value="1"/>
</dbReference>
<dbReference type="SUPFAM" id="SSF53271">
    <property type="entry name" value="PRTase-like"/>
    <property type="match status" value="1"/>
</dbReference>
<dbReference type="InterPro" id="IPR036897">
    <property type="entry name" value="CarbamoylP_synth_lsu_oligo_sf"/>
</dbReference>
<dbReference type="Gene3D" id="1.10.1030.10">
    <property type="entry name" value="Carbamoyl-phosphate synthetase, large subunit oligomerisation domain"/>
    <property type="match status" value="1"/>
</dbReference>
<evidence type="ECO:0000256" key="24">
    <source>
        <dbReference type="ARBA" id="ARBA00023211"/>
    </source>
</evidence>
<evidence type="ECO:0000256" key="13">
    <source>
        <dbReference type="ARBA" id="ARBA00022598"/>
    </source>
</evidence>
<dbReference type="GO" id="GO:0006541">
    <property type="term" value="P:glutamine metabolic process"/>
    <property type="evidence" value="ECO:0007669"/>
    <property type="project" value="InterPro"/>
</dbReference>
<evidence type="ECO:0000256" key="5">
    <source>
        <dbReference type="ARBA" id="ARBA00006221"/>
    </source>
</evidence>
<keyword evidence="23" id="KW-0665">Pyrimidine biosynthesis</keyword>
<dbReference type="InterPro" id="IPR011060">
    <property type="entry name" value="RibuloseP-bd_barrel"/>
</dbReference>
<dbReference type="Gene3D" id="3.40.50.20">
    <property type="match status" value="1"/>
</dbReference>
<evidence type="ECO:0000256" key="26">
    <source>
        <dbReference type="ARBA" id="ARBA00023268"/>
    </source>
</evidence>
<dbReference type="Proteomes" id="UP000702964">
    <property type="component" value="Unassembled WGS sequence"/>
</dbReference>
<dbReference type="HAMAP" id="MF_01200_B">
    <property type="entry name" value="OMPdecase_type1_B"/>
    <property type="match status" value="1"/>
</dbReference>
<comment type="similarity">
    <text evidence="7">Belongs to the CarB family.</text>
</comment>
<evidence type="ECO:0000256" key="16">
    <source>
        <dbReference type="ARBA" id="ARBA00022679"/>
    </source>
</evidence>
<feature type="binding site" evidence="33">
    <location>
        <position position="1312"/>
    </location>
    <ligand>
        <name>substrate</name>
    </ligand>
</feature>
<dbReference type="Gene3D" id="3.30.1490.20">
    <property type="entry name" value="ATP-grasp fold, A domain"/>
    <property type="match status" value="1"/>
</dbReference>
<dbReference type="GO" id="GO:0004588">
    <property type="term" value="F:orotate phosphoribosyltransferase activity"/>
    <property type="evidence" value="ECO:0007669"/>
    <property type="project" value="UniProtKB-EC"/>
</dbReference>
<evidence type="ECO:0000256" key="30">
    <source>
        <dbReference type="ARBA" id="ARBA00060037"/>
    </source>
</evidence>
<dbReference type="NCBIfam" id="TIGR01368">
    <property type="entry name" value="CPSaseIIsmall"/>
    <property type="match status" value="1"/>
</dbReference>
<dbReference type="Gene3D" id="3.50.30.20">
    <property type="entry name" value="Carbamoyl-phosphate synthase small subunit, N-terminal domain"/>
    <property type="match status" value="1"/>
</dbReference>
<dbReference type="InterPro" id="IPR036480">
    <property type="entry name" value="CarbP_synth_ssu_N_sf"/>
</dbReference>
<dbReference type="GO" id="GO:0005524">
    <property type="term" value="F:ATP binding"/>
    <property type="evidence" value="ECO:0007669"/>
    <property type="project" value="UniProtKB-UniRule"/>
</dbReference>
<evidence type="ECO:0000256" key="1">
    <source>
        <dbReference type="ARBA" id="ARBA00001936"/>
    </source>
</evidence>
<dbReference type="PROSITE" id="PS00867">
    <property type="entry name" value="CPSASE_2"/>
    <property type="match status" value="2"/>
</dbReference>
<keyword evidence="17" id="KW-0479">Metal-binding</keyword>
<dbReference type="FunFam" id="3.30.1490.20:FF:000001">
    <property type="entry name" value="Carbamoyl-phosphate synthase large chain"/>
    <property type="match status" value="1"/>
</dbReference>
<evidence type="ECO:0000256" key="18">
    <source>
        <dbReference type="ARBA" id="ARBA00022737"/>
    </source>
</evidence>
<dbReference type="PANTHER" id="PTHR11405:SF53">
    <property type="entry name" value="CARBAMOYL-PHOSPHATE SYNTHASE [AMMONIA], MITOCHONDRIAL"/>
    <property type="match status" value="1"/>
</dbReference>
<dbReference type="Gene3D" id="3.40.50.2020">
    <property type="match status" value="1"/>
</dbReference>
<feature type="binding site" evidence="33">
    <location>
        <position position="1466"/>
    </location>
    <ligand>
        <name>substrate</name>
    </ligand>
</feature>
<dbReference type="GO" id="GO:0006526">
    <property type="term" value="P:L-arginine biosynthetic process"/>
    <property type="evidence" value="ECO:0007669"/>
    <property type="project" value="UniProtKB-KW"/>
</dbReference>
<dbReference type="InterPro" id="IPR005479">
    <property type="entry name" value="CPAse_ATP-bd"/>
</dbReference>
<evidence type="ECO:0000256" key="21">
    <source>
        <dbReference type="ARBA" id="ARBA00022840"/>
    </source>
</evidence>
<dbReference type="Pfam" id="PF00156">
    <property type="entry name" value="Pribosyltran"/>
    <property type="match status" value="1"/>
</dbReference>
<dbReference type="Gene3D" id="3.40.50.1380">
    <property type="entry name" value="Methylglyoxal synthase-like domain"/>
    <property type="match status" value="1"/>
</dbReference>
<dbReference type="GO" id="GO:0046872">
    <property type="term" value="F:metal ion binding"/>
    <property type="evidence" value="ECO:0007669"/>
    <property type="project" value="UniProtKB-KW"/>
</dbReference>
<evidence type="ECO:0000256" key="10">
    <source>
        <dbReference type="ARBA" id="ARBA00012738"/>
    </source>
</evidence>
<feature type="domain" description="MGS-like" evidence="37">
    <location>
        <begin position="1190"/>
        <end position="1341"/>
    </location>
</feature>
<dbReference type="Pfam" id="PF00988">
    <property type="entry name" value="CPSase_sm_chain"/>
    <property type="match status" value="1"/>
</dbReference>
<dbReference type="GO" id="GO:0004590">
    <property type="term" value="F:orotidine-5'-phosphate decarboxylase activity"/>
    <property type="evidence" value="ECO:0007669"/>
    <property type="project" value="UniProtKB-EC"/>
</dbReference>
<dbReference type="Pfam" id="PF02787">
    <property type="entry name" value="CPSase_L_D3"/>
    <property type="match status" value="1"/>
</dbReference>
<dbReference type="PRINTS" id="PR00096">
    <property type="entry name" value="GATASE"/>
</dbReference>
<keyword evidence="22" id="KW-0460">Magnesium</keyword>
<comment type="catalytic activity">
    <reaction evidence="28">
        <text>hydrogencarbonate + NH4(+) + 2 ATP = carbamoyl phosphate + 2 ADP + phosphate + 2 H(+)</text>
        <dbReference type="Rhea" id="RHEA:18029"/>
        <dbReference type="ChEBI" id="CHEBI:15378"/>
        <dbReference type="ChEBI" id="CHEBI:17544"/>
        <dbReference type="ChEBI" id="CHEBI:28938"/>
        <dbReference type="ChEBI" id="CHEBI:30616"/>
        <dbReference type="ChEBI" id="CHEBI:43474"/>
        <dbReference type="ChEBI" id="CHEBI:58228"/>
        <dbReference type="ChEBI" id="CHEBI:456216"/>
        <dbReference type="EC" id="6.3.4.16"/>
    </reaction>
</comment>
<dbReference type="SUPFAM" id="SSF52021">
    <property type="entry name" value="Carbamoyl phosphate synthetase, small subunit N-terminal domain"/>
    <property type="match status" value="1"/>
</dbReference>
<dbReference type="SUPFAM" id="SSF56059">
    <property type="entry name" value="Glutathione synthetase ATP-binding domain-like"/>
    <property type="match status" value="2"/>
</dbReference>
<dbReference type="Pfam" id="PF02142">
    <property type="entry name" value="MGS"/>
    <property type="match status" value="1"/>
</dbReference>
<dbReference type="CDD" id="cd01744">
    <property type="entry name" value="GATase1_CPSase"/>
    <property type="match status" value="1"/>
</dbReference>
<dbReference type="InterPro" id="IPR014732">
    <property type="entry name" value="OMPdecase"/>
</dbReference>
<dbReference type="InterPro" id="IPR002474">
    <property type="entry name" value="CarbamoylP_synth_ssu_N"/>
</dbReference>